<keyword evidence="2" id="KW-1185">Reference proteome</keyword>
<comment type="caution">
    <text evidence="1">The sequence shown here is derived from an EMBL/GenBank/DDBJ whole genome shotgun (WGS) entry which is preliminary data.</text>
</comment>
<dbReference type="PANTHER" id="PTHR21666">
    <property type="entry name" value="PEPTIDASE-RELATED"/>
    <property type="match status" value="1"/>
</dbReference>
<protein>
    <submittedName>
        <fullName evidence="1">Uncharacterized protein</fullName>
    </submittedName>
</protein>
<name>A0A0R1Y2P8_9LACO</name>
<dbReference type="AlphaFoldDB" id="A0A0R1Y2P8"/>
<organism evidence="1 2">
    <name type="scientific">Agrilactobacillus composti DSM 18527 = JCM 14202</name>
    <dbReference type="NCBI Taxonomy" id="1423734"/>
    <lineage>
        <taxon>Bacteria</taxon>
        <taxon>Bacillati</taxon>
        <taxon>Bacillota</taxon>
        <taxon>Bacilli</taxon>
        <taxon>Lactobacillales</taxon>
        <taxon>Lactobacillaceae</taxon>
        <taxon>Agrilactobacillus</taxon>
    </lineage>
</organism>
<proteinExistence type="predicted"/>
<dbReference type="STRING" id="1423734.FC83_GL002718"/>
<dbReference type="RefSeq" id="WP_057002316.1">
    <property type="nucleotide sequence ID" value="NZ_AZGA01000003.1"/>
</dbReference>
<evidence type="ECO:0000313" key="1">
    <source>
        <dbReference type="EMBL" id="KRM36463.1"/>
    </source>
</evidence>
<dbReference type="PANTHER" id="PTHR21666:SF286">
    <property type="entry name" value="LIPOPROTEIN NLPD"/>
    <property type="match status" value="1"/>
</dbReference>
<dbReference type="InterPro" id="IPR011055">
    <property type="entry name" value="Dup_hybrid_motif"/>
</dbReference>
<gene>
    <name evidence="1" type="ORF">FC83_GL002718</name>
</gene>
<dbReference type="CDD" id="cd12797">
    <property type="entry name" value="M23_peptidase"/>
    <property type="match status" value="1"/>
</dbReference>
<dbReference type="SUPFAM" id="SSF51261">
    <property type="entry name" value="Duplicated hybrid motif"/>
    <property type="match status" value="1"/>
</dbReference>
<dbReference type="GO" id="GO:0004222">
    <property type="term" value="F:metalloendopeptidase activity"/>
    <property type="evidence" value="ECO:0007669"/>
    <property type="project" value="TreeGrafter"/>
</dbReference>
<dbReference type="PATRIC" id="fig|1423734.3.peg.2761"/>
<accession>A0A0R1Y2P8</accession>
<dbReference type="Gene3D" id="2.70.70.10">
    <property type="entry name" value="Glucose Permease (Domain IIA)"/>
    <property type="match status" value="1"/>
</dbReference>
<evidence type="ECO:0000313" key="2">
    <source>
        <dbReference type="Proteomes" id="UP000051236"/>
    </source>
</evidence>
<sequence length="323" mass="34950">MASVKIIDTSVASGDTGGDVFDSPNGTYVKALALNTDWEYEDTQTVDGQIWYDLGGDQWISEIYAAPNITDLEVRSGTAKVAGFTTATVYYSTNGSENTQDNPTPLPENSEWAYNKAATDSEGTIWFDVGRSQWVTTQEVVDESGSGSTSEWVYPFEAPYDNADNVSGEQDFGYTRPGWSHPFHDGLDFGDVNYPHKIIAVHSGTIELAGDITPDQYLGWNGNSMELAIGTWVVILRTDEGHDVIYQEFAGGRADISVSQGQHVDAGDEIGYLDNGAFSGATENNNGLVTHLHLGICTGTWANAVANGGSFTESTWVNPRNIL</sequence>
<dbReference type="EMBL" id="AZGA01000003">
    <property type="protein sequence ID" value="KRM36463.1"/>
    <property type="molecule type" value="Genomic_DNA"/>
</dbReference>
<dbReference type="Proteomes" id="UP000051236">
    <property type="component" value="Unassembled WGS sequence"/>
</dbReference>
<dbReference type="InterPro" id="IPR050570">
    <property type="entry name" value="Cell_wall_metabolism_enzyme"/>
</dbReference>
<reference evidence="1 2" key="1">
    <citation type="journal article" date="2015" name="Genome Announc.">
        <title>Expanding the biotechnology potential of lactobacilli through comparative genomics of 213 strains and associated genera.</title>
        <authorList>
            <person name="Sun Z."/>
            <person name="Harris H.M."/>
            <person name="McCann A."/>
            <person name="Guo C."/>
            <person name="Argimon S."/>
            <person name="Zhang W."/>
            <person name="Yang X."/>
            <person name="Jeffery I.B."/>
            <person name="Cooney J.C."/>
            <person name="Kagawa T.F."/>
            <person name="Liu W."/>
            <person name="Song Y."/>
            <person name="Salvetti E."/>
            <person name="Wrobel A."/>
            <person name="Rasinkangas P."/>
            <person name="Parkhill J."/>
            <person name="Rea M.C."/>
            <person name="O'Sullivan O."/>
            <person name="Ritari J."/>
            <person name="Douillard F.P."/>
            <person name="Paul Ross R."/>
            <person name="Yang R."/>
            <person name="Briner A.E."/>
            <person name="Felis G.E."/>
            <person name="de Vos W.M."/>
            <person name="Barrangou R."/>
            <person name="Klaenhammer T.R."/>
            <person name="Caufield P.W."/>
            <person name="Cui Y."/>
            <person name="Zhang H."/>
            <person name="O'Toole P.W."/>
        </authorList>
    </citation>
    <scope>NUCLEOTIDE SEQUENCE [LARGE SCALE GENOMIC DNA]</scope>
    <source>
        <strain evidence="1 2">DSM 18527</strain>
    </source>
</reference>